<evidence type="ECO:0000313" key="1">
    <source>
        <dbReference type="EMBL" id="NBI77360.1"/>
    </source>
</evidence>
<dbReference type="Gene3D" id="3.40.50.450">
    <property type="match status" value="1"/>
</dbReference>
<dbReference type="OrthoDB" id="9815193at2"/>
<dbReference type="AlphaFoldDB" id="A0A845RBR3"/>
<dbReference type="SUPFAM" id="SSF52309">
    <property type="entry name" value="N-(deoxy)ribosyltransferase-like"/>
    <property type="match status" value="1"/>
</dbReference>
<comment type="caution">
    <text evidence="1">The sequence shown here is derived from an EMBL/GenBank/DDBJ whole genome shotgun (WGS) entry which is preliminary data.</text>
</comment>
<reference evidence="1 2" key="1">
    <citation type="submission" date="2018-08" db="EMBL/GenBank/DDBJ databases">
        <title>Murine metabolic-syndrome-specific gut microbial biobank.</title>
        <authorList>
            <person name="Liu C."/>
        </authorList>
    </citation>
    <scope>NUCLEOTIDE SEQUENCE [LARGE SCALE GENOMIC DNA]</scope>
    <source>
        <strain evidence="1 2">X69</strain>
    </source>
</reference>
<accession>A0A845RBR3</accession>
<dbReference type="EMBL" id="QXWZ01000001">
    <property type="protein sequence ID" value="NBI77360.1"/>
    <property type="molecule type" value="Genomic_DNA"/>
</dbReference>
<proteinExistence type="predicted"/>
<protein>
    <submittedName>
        <fullName evidence="1">Uncharacterized protein</fullName>
    </submittedName>
</protein>
<dbReference type="Proteomes" id="UP000446348">
    <property type="component" value="Unassembled WGS sequence"/>
</dbReference>
<sequence>MDKKKVFMIMPFEDKFFEVYEMLKRQFEKEFIFSHAGDEDNQQNILKDIIQAIYEADIIIADLTGLNANVFYELGVAHTLNKKVIIITENISSLPFDLKSYRAKEYSTHFTKFAELIEALDKYLHGAISGEITYSNPVNDFLSTQKEADVVKSIYANNSEIELPEDTEKGFLDFMAGIEDNMEQMTNYVNQMTGDLQVMTDNIDKSTEKINSVGGNGSASFVRKEAKKVANYMGAFSTNLREYNSHYINLWNQVEKDILGLLENKYASQNKDELVSFLKSLKSTQSKIVESCVPVEEMKNVLLKNLGMERSLNQSIRFLDEDLANYLSIMEQIRCSIDRILDKSRFVVGQIEFSED</sequence>
<name>A0A845RBR3_9FIRM</name>
<dbReference type="RefSeq" id="WP_160208125.1">
    <property type="nucleotide sequence ID" value="NZ_QXWZ01000001.1"/>
</dbReference>
<evidence type="ECO:0000313" key="2">
    <source>
        <dbReference type="Proteomes" id="UP000446348"/>
    </source>
</evidence>
<organism evidence="1 2">
    <name type="scientific">Anaerotruncus colihominis</name>
    <dbReference type="NCBI Taxonomy" id="169435"/>
    <lineage>
        <taxon>Bacteria</taxon>
        <taxon>Bacillati</taxon>
        <taxon>Bacillota</taxon>
        <taxon>Clostridia</taxon>
        <taxon>Eubacteriales</taxon>
        <taxon>Oscillospiraceae</taxon>
        <taxon>Anaerotruncus</taxon>
    </lineage>
</organism>
<gene>
    <name evidence="1" type="ORF">D3Z39_00475</name>
</gene>